<name>A0A1C7M3A5_GRIFR</name>
<evidence type="ECO:0000313" key="2">
    <source>
        <dbReference type="Proteomes" id="UP000092993"/>
    </source>
</evidence>
<comment type="caution">
    <text evidence="1">The sequence shown here is derived from an EMBL/GenBank/DDBJ whole genome shotgun (WGS) entry which is preliminary data.</text>
</comment>
<protein>
    <submittedName>
        <fullName evidence="1">Uncharacterized protein</fullName>
    </submittedName>
</protein>
<evidence type="ECO:0000313" key="1">
    <source>
        <dbReference type="EMBL" id="OBZ70839.1"/>
    </source>
</evidence>
<reference evidence="1 2" key="1">
    <citation type="submission" date="2016-03" db="EMBL/GenBank/DDBJ databases">
        <title>Whole genome sequencing of Grifola frondosa 9006-11.</title>
        <authorList>
            <person name="Min B."/>
            <person name="Park H."/>
            <person name="Kim J.-G."/>
            <person name="Cho H."/>
            <person name="Oh Y.-L."/>
            <person name="Kong W.-S."/>
            <person name="Choi I.-G."/>
        </authorList>
    </citation>
    <scope>NUCLEOTIDE SEQUENCE [LARGE SCALE GENOMIC DNA]</scope>
    <source>
        <strain evidence="1 2">9006-11</strain>
    </source>
</reference>
<organism evidence="1 2">
    <name type="scientific">Grifola frondosa</name>
    <name type="common">Maitake</name>
    <name type="synonym">Polyporus frondosus</name>
    <dbReference type="NCBI Taxonomy" id="5627"/>
    <lineage>
        <taxon>Eukaryota</taxon>
        <taxon>Fungi</taxon>
        <taxon>Dikarya</taxon>
        <taxon>Basidiomycota</taxon>
        <taxon>Agaricomycotina</taxon>
        <taxon>Agaricomycetes</taxon>
        <taxon>Polyporales</taxon>
        <taxon>Grifolaceae</taxon>
        <taxon>Grifola</taxon>
    </lineage>
</organism>
<proteinExistence type="predicted"/>
<dbReference type="AlphaFoldDB" id="A0A1C7M3A5"/>
<dbReference type="EMBL" id="LUGG01000013">
    <property type="protein sequence ID" value="OBZ70839.1"/>
    <property type="molecule type" value="Genomic_DNA"/>
</dbReference>
<sequence>MRSRDSSRRHGRVDRRLTAHLNAREEPYNEIPAGLDALVSGIYARCRTEDISGTYRSTVMVIEGVKLLSAALLKPTAGLMSYRCNHKEVLKQLQI</sequence>
<keyword evidence="2" id="KW-1185">Reference proteome</keyword>
<accession>A0A1C7M3A5</accession>
<gene>
    <name evidence="1" type="ORF">A0H81_09055</name>
</gene>
<dbReference type="Proteomes" id="UP000092993">
    <property type="component" value="Unassembled WGS sequence"/>
</dbReference>